<organism evidence="2 3">
    <name type="scientific">Pseudobacter ginsenosidimutans</name>
    <dbReference type="NCBI Taxonomy" id="661488"/>
    <lineage>
        <taxon>Bacteria</taxon>
        <taxon>Pseudomonadati</taxon>
        <taxon>Bacteroidota</taxon>
        <taxon>Chitinophagia</taxon>
        <taxon>Chitinophagales</taxon>
        <taxon>Chitinophagaceae</taxon>
        <taxon>Pseudobacter</taxon>
    </lineage>
</organism>
<evidence type="ECO:0000313" key="3">
    <source>
        <dbReference type="Proteomes" id="UP000293874"/>
    </source>
</evidence>
<dbReference type="Proteomes" id="UP000293874">
    <property type="component" value="Unassembled WGS sequence"/>
</dbReference>
<dbReference type="InterPro" id="IPR041289">
    <property type="entry name" value="Bact_RF_family3"/>
</dbReference>
<protein>
    <submittedName>
        <fullName evidence="2">Uncharacterized protein</fullName>
    </submittedName>
</protein>
<reference evidence="2 3" key="1">
    <citation type="submission" date="2019-02" db="EMBL/GenBank/DDBJ databases">
        <title>Genomic Encyclopedia of Type Strains, Phase IV (KMG-IV): sequencing the most valuable type-strain genomes for metagenomic binning, comparative biology and taxonomic classification.</title>
        <authorList>
            <person name="Goeker M."/>
        </authorList>
    </citation>
    <scope>NUCLEOTIDE SEQUENCE [LARGE SCALE GENOMIC DNA]</scope>
    <source>
        <strain evidence="2 3">DSM 18116</strain>
    </source>
</reference>
<evidence type="ECO:0000256" key="1">
    <source>
        <dbReference type="SAM" id="MobiDB-lite"/>
    </source>
</evidence>
<dbReference type="Pfam" id="PF18845">
    <property type="entry name" value="baeRF_family3"/>
    <property type="match status" value="1"/>
</dbReference>
<feature type="region of interest" description="Disordered" evidence="1">
    <location>
        <begin position="21"/>
        <end position="40"/>
    </location>
</feature>
<evidence type="ECO:0000313" key="2">
    <source>
        <dbReference type="EMBL" id="RZS74781.1"/>
    </source>
</evidence>
<dbReference type="EMBL" id="SGXA01000001">
    <property type="protein sequence ID" value="RZS74781.1"/>
    <property type="molecule type" value="Genomic_DNA"/>
</dbReference>
<keyword evidence="3" id="KW-1185">Reference proteome</keyword>
<gene>
    <name evidence="2" type="ORF">EV199_0632</name>
</gene>
<comment type="caution">
    <text evidence="2">The sequence shown here is derived from an EMBL/GenBank/DDBJ whole genome shotgun (WGS) entry which is preliminary data.</text>
</comment>
<dbReference type="AlphaFoldDB" id="A0A4Q7MZQ7"/>
<proteinExistence type="predicted"/>
<accession>A0A4Q7MZQ7</accession>
<sequence length="294" mass="33560">MNFCKPESAIDNQVYSLANPTASVESAERPATNGKKDRSRLQLRRTVHFASKNVNTYIRTIWPPTENRADIDDKFVLRDIIKAFNRSADYLILYLEQARAHRYEALNHRFEHEVKEHGFPFPANPYYSTDRLKGSDPQQIDTYIREYFNIIDKAVNKVCAGTNLPVIVATTRENFDLLKQVADKPSIYTGHFSTNHHQDQLQQLAAEAWELVKQNQYSKRAAAIDEMMQAVNAGKVVTDLQEIWRAAGDARTPGVTDDIVNDIVWEVISKNGRVYFTSQAELGQLGPIALKVRY</sequence>
<name>A0A4Q7MZQ7_9BACT</name>